<evidence type="ECO:0000259" key="1">
    <source>
        <dbReference type="Pfam" id="PF18634"/>
    </source>
</evidence>
<dbReference type="AlphaFoldDB" id="A0A0P1ALY0"/>
<name>A0A0P1ALY0_PLAHL</name>
<reference evidence="3" key="1">
    <citation type="submission" date="2014-09" db="EMBL/GenBank/DDBJ databases">
        <authorList>
            <person name="Sharma Rahul"/>
            <person name="Thines Marco"/>
        </authorList>
    </citation>
    <scope>NUCLEOTIDE SEQUENCE [LARGE SCALE GENOMIC DNA]</scope>
</reference>
<evidence type="ECO:0000313" key="2">
    <source>
        <dbReference type="EMBL" id="CEG41757.1"/>
    </source>
</evidence>
<protein>
    <recommendedName>
        <fullName evidence="1">RXLR phytopathogen effector protein WY-domain domain-containing protein</fullName>
    </recommendedName>
</protein>
<accession>A0A0P1ALY0</accession>
<dbReference type="RefSeq" id="XP_024578126.1">
    <property type="nucleotide sequence ID" value="XM_024727561.1"/>
</dbReference>
<dbReference type="GeneID" id="36407141"/>
<keyword evidence="3" id="KW-1185">Reference proteome</keyword>
<dbReference type="Pfam" id="PF18634">
    <property type="entry name" value="RXLR_WY"/>
    <property type="match status" value="2"/>
</dbReference>
<dbReference type="EMBL" id="CCYD01000610">
    <property type="protein sequence ID" value="CEG41757.1"/>
    <property type="molecule type" value="Genomic_DNA"/>
</dbReference>
<dbReference type="InterPro" id="IPR040786">
    <property type="entry name" value="RXLR_WY"/>
</dbReference>
<feature type="domain" description="RXLR phytopathogen effector protein WY-domain" evidence="1">
    <location>
        <begin position="617"/>
        <end position="657"/>
    </location>
</feature>
<dbReference type="Proteomes" id="UP000054928">
    <property type="component" value="Unassembled WGS sequence"/>
</dbReference>
<organism evidence="2 3">
    <name type="scientific">Plasmopara halstedii</name>
    <name type="common">Downy mildew of sunflower</name>
    <dbReference type="NCBI Taxonomy" id="4781"/>
    <lineage>
        <taxon>Eukaryota</taxon>
        <taxon>Sar</taxon>
        <taxon>Stramenopiles</taxon>
        <taxon>Oomycota</taxon>
        <taxon>Peronosporomycetes</taxon>
        <taxon>Peronosporales</taxon>
        <taxon>Peronosporaceae</taxon>
        <taxon>Plasmopara</taxon>
    </lineage>
</organism>
<feature type="domain" description="RXLR phytopathogen effector protein WY-domain" evidence="1">
    <location>
        <begin position="405"/>
        <end position="453"/>
    </location>
</feature>
<sequence>MTAFFVVKAGAFDFSVSSFDGPDTIKDKFLSKTTNETTVFPTVWNFSTWHQVNAIDFDSKKLEERGLWVNAQESVAKIKDVWSKFLKVLGYKKNWWADLKNKLAYKWAWWRSNPKKAFELLPVVKNKGILESDPGFRDWFYRLAQLRRKSNKVTDEEIIELLRANGHAFRFIPLSVWLKKVPGMDGLAEKLLVDLVLHSSNSERVYNVWLDARISPETIYHWLDLENKLGATREFGEWLEYIERYSRLDSVTPFGKDDLIRLLGNKWTSLQSDPTASLMLFRGFRREGSLSKDEDFLEWLKHMEQLRGQGKTINDDEIAKLLWSMSKESDLVEIAVKIRDVFGTTALSEKILLEMAVVPTVSETVYKLWLGYRESPEKIFLALRLHDKVGNTWEFKQWLRYVYSYRRLEDVQEPFSDTKLLNLVMEGRTPEEAFHLFTSLRQYPSTKPFANTMLANMYINPVHRNLFSAERMDRPFSPQDLFKHLAFEPGSGFDKNRLFGWFQAVNQFWNGGLFHFEQFSVTPHMLCSYDDIYLLIKNKKMANEMEEMFKSLSDVKGMESFKKQMDIHTTELMSWLKKGTSPRHVFIASGPHIQINLEDQLFARWLSYVKIYREVFKYYSNEDLFLFLRKFKSTKEIVQLFQKLKKIPKMKPIASALLKYMNDSPTIRKEALS</sequence>
<evidence type="ECO:0000313" key="3">
    <source>
        <dbReference type="Proteomes" id="UP000054928"/>
    </source>
</evidence>
<proteinExistence type="predicted"/>